<protein>
    <recommendedName>
        <fullName evidence="4">Reverse transcriptase domain-containing protein</fullName>
    </recommendedName>
</protein>
<feature type="transmembrane region" description="Helical" evidence="1">
    <location>
        <begin position="6"/>
        <end position="26"/>
    </location>
</feature>
<keyword evidence="1" id="KW-1133">Transmembrane helix</keyword>
<keyword evidence="1" id="KW-0472">Membrane</keyword>
<name>A0ABD2P3A2_9CUCU</name>
<accession>A0ABD2P3A2</accession>
<dbReference type="Proteomes" id="UP001516400">
    <property type="component" value="Unassembled WGS sequence"/>
</dbReference>
<gene>
    <name evidence="2" type="ORF">HHI36_024394</name>
</gene>
<evidence type="ECO:0000313" key="3">
    <source>
        <dbReference type="Proteomes" id="UP001516400"/>
    </source>
</evidence>
<feature type="non-terminal residue" evidence="2">
    <location>
        <position position="98"/>
    </location>
</feature>
<comment type="caution">
    <text evidence="2">The sequence shown here is derived from an EMBL/GenBank/DDBJ whole genome shotgun (WGS) entry which is preliminary data.</text>
</comment>
<proteinExistence type="predicted"/>
<sequence length="98" mass="10647">MVGKSILNLGVPQGSILGTLLFIIYINDLGLFDVFIYAEDVTIGGSKESAAAEAASMLNHTHDSFTANRLLLNKKVMQKMFNGAIHAIRQMKKSAAHQ</sequence>
<organism evidence="2 3">
    <name type="scientific">Cryptolaemus montrouzieri</name>
    <dbReference type="NCBI Taxonomy" id="559131"/>
    <lineage>
        <taxon>Eukaryota</taxon>
        <taxon>Metazoa</taxon>
        <taxon>Ecdysozoa</taxon>
        <taxon>Arthropoda</taxon>
        <taxon>Hexapoda</taxon>
        <taxon>Insecta</taxon>
        <taxon>Pterygota</taxon>
        <taxon>Neoptera</taxon>
        <taxon>Endopterygota</taxon>
        <taxon>Coleoptera</taxon>
        <taxon>Polyphaga</taxon>
        <taxon>Cucujiformia</taxon>
        <taxon>Coccinelloidea</taxon>
        <taxon>Coccinellidae</taxon>
        <taxon>Scymninae</taxon>
        <taxon>Scymnini</taxon>
        <taxon>Cryptolaemus</taxon>
    </lineage>
</organism>
<reference evidence="2 3" key="1">
    <citation type="journal article" date="2021" name="BMC Biol.">
        <title>Horizontally acquired antibacterial genes associated with adaptive radiation of ladybird beetles.</title>
        <authorList>
            <person name="Li H.S."/>
            <person name="Tang X.F."/>
            <person name="Huang Y.H."/>
            <person name="Xu Z.Y."/>
            <person name="Chen M.L."/>
            <person name="Du X.Y."/>
            <person name="Qiu B.Y."/>
            <person name="Chen P.T."/>
            <person name="Zhang W."/>
            <person name="Slipinski A."/>
            <person name="Escalona H.E."/>
            <person name="Waterhouse R.M."/>
            <person name="Zwick A."/>
            <person name="Pang H."/>
        </authorList>
    </citation>
    <scope>NUCLEOTIDE SEQUENCE [LARGE SCALE GENOMIC DNA]</scope>
    <source>
        <strain evidence="2">SYSU2018</strain>
    </source>
</reference>
<keyword evidence="1" id="KW-0812">Transmembrane</keyword>
<evidence type="ECO:0000313" key="2">
    <source>
        <dbReference type="EMBL" id="KAL3285466.1"/>
    </source>
</evidence>
<keyword evidence="3" id="KW-1185">Reference proteome</keyword>
<evidence type="ECO:0000256" key="1">
    <source>
        <dbReference type="SAM" id="Phobius"/>
    </source>
</evidence>
<evidence type="ECO:0008006" key="4">
    <source>
        <dbReference type="Google" id="ProtNLM"/>
    </source>
</evidence>
<dbReference type="EMBL" id="JABFTP020000182">
    <property type="protein sequence ID" value="KAL3285466.1"/>
    <property type="molecule type" value="Genomic_DNA"/>
</dbReference>
<dbReference type="AlphaFoldDB" id="A0ABD2P3A2"/>